<dbReference type="InterPro" id="IPR012340">
    <property type="entry name" value="NA-bd_OB-fold"/>
</dbReference>
<dbReference type="Pfam" id="PF23216">
    <property type="entry name" value="WHD_CYT4"/>
    <property type="match status" value="1"/>
</dbReference>
<keyword evidence="3" id="KW-0269">Exonuclease</keyword>
<feature type="compositionally biased region" description="Low complexity" evidence="1">
    <location>
        <begin position="606"/>
        <end position="623"/>
    </location>
</feature>
<feature type="region of interest" description="Disordered" evidence="1">
    <location>
        <begin position="1"/>
        <end position="22"/>
    </location>
</feature>
<dbReference type="InterPro" id="IPR001900">
    <property type="entry name" value="RNase_II/R"/>
</dbReference>
<dbReference type="SUPFAM" id="SSF50249">
    <property type="entry name" value="Nucleic acid-binding proteins"/>
    <property type="match status" value="1"/>
</dbReference>
<feature type="region of interest" description="Disordered" evidence="1">
    <location>
        <begin position="36"/>
        <end position="78"/>
    </location>
</feature>
<keyword evidence="3" id="KW-0378">Hydrolase</keyword>
<dbReference type="PANTHER" id="PTHR23355:SF65">
    <property type="entry name" value="EXORIBONUCLEASE CYT-4, PUTATIVE (AFU_ORTHOLOGUE AFUA_7G01550)-RELATED"/>
    <property type="match status" value="1"/>
</dbReference>
<dbReference type="InterPro" id="IPR056624">
    <property type="entry name" value="WH_CYT4"/>
</dbReference>
<dbReference type="Pfam" id="PF00773">
    <property type="entry name" value="RNB"/>
    <property type="match status" value="1"/>
</dbReference>
<organism evidence="3 4">
    <name type="scientific">Sporothrix epigloea</name>
    <dbReference type="NCBI Taxonomy" id="1892477"/>
    <lineage>
        <taxon>Eukaryota</taxon>
        <taxon>Fungi</taxon>
        <taxon>Dikarya</taxon>
        <taxon>Ascomycota</taxon>
        <taxon>Pezizomycotina</taxon>
        <taxon>Sordariomycetes</taxon>
        <taxon>Sordariomycetidae</taxon>
        <taxon>Ophiostomatales</taxon>
        <taxon>Ophiostomataceae</taxon>
        <taxon>Sporothrix</taxon>
    </lineage>
</organism>
<dbReference type="Pfam" id="PF25522">
    <property type="entry name" value="OB_cyt-4"/>
    <property type="match status" value="1"/>
</dbReference>
<gene>
    <name evidence="3" type="primary">MSU1</name>
    <name evidence="3" type="ORF">SEPCBS57363_000641</name>
</gene>
<dbReference type="EC" id="3.1.13.1" evidence="3"/>
<feature type="region of interest" description="Disordered" evidence="1">
    <location>
        <begin position="1052"/>
        <end position="1075"/>
    </location>
</feature>
<evidence type="ECO:0000313" key="3">
    <source>
        <dbReference type="EMBL" id="CAK7263598.1"/>
    </source>
</evidence>
<comment type="caution">
    <text evidence="3">The sequence shown here is derived from an EMBL/GenBank/DDBJ whole genome shotgun (WGS) entry which is preliminary data.</text>
</comment>
<dbReference type="InterPro" id="IPR056625">
    <property type="entry name" value="SH3_CYT4"/>
</dbReference>
<dbReference type="PANTHER" id="PTHR23355">
    <property type="entry name" value="RIBONUCLEASE"/>
    <property type="match status" value="1"/>
</dbReference>
<proteinExistence type="predicted"/>
<dbReference type="Proteomes" id="UP001642501">
    <property type="component" value="Unassembled WGS sequence"/>
</dbReference>
<accession>A0ABP0D5V4</accession>
<dbReference type="EMBL" id="CAWUOM010000005">
    <property type="protein sequence ID" value="CAK7263598.1"/>
    <property type="molecule type" value="Genomic_DNA"/>
</dbReference>
<evidence type="ECO:0000256" key="1">
    <source>
        <dbReference type="SAM" id="MobiDB-lite"/>
    </source>
</evidence>
<reference evidence="3 4" key="1">
    <citation type="submission" date="2024-01" db="EMBL/GenBank/DDBJ databases">
        <authorList>
            <person name="Allen C."/>
            <person name="Tagirdzhanova G."/>
        </authorList>
    </citation>
    <scope>NUCLEOTIDE SEQUENCE [LARGE SCALE GENOMIC DNA]</scope>
    <source>
        <strain evidence="3 4">CBS 573.63</strain>
    </source>
</reference>
<feature type="region of interest" description="Disordered" evidence="1">
    <location>
        <begin position="603"/>
        <end position="634"/>
    </location>
</feature>
<dbReference type="SMART" id="SM00955">
    <property type="entry name" value="RNB"/>
    <property type="match status" value="1"/>
</dbReference>
<dbReference type="InterPro" id="IPR057912">
    <property type="entry name" value="OB_CYT4_C"/>
</dbReference>
<evidence type="ECO:0000259" key="2">
    <source>
        <dbReference type="SMART" id="SM00955"/>
    </source>
</evidence>
<keyword evidence="4" id="KW-1185">Reference proteome</keyword>
<feature type="compositionally biased region" description="Basic and acidic residues" evidence="1">
    <location>
        <begin position="1052"/>
        <end position="1062"/>
    </location>
</feature>
<feature type="domain" description="RNB" evidence="2">
    <location>
        <begin position="639"/>
        <end position="1045"/>
    </location>
</feature>
<sequence>MDEPKDLPEARDGSGEWDEASCGLIRTRDLTDTFDQHYSSAQRSENSSYEVGDFKDSSEKPAEPWEQPWDSETSDSPQIPIRERLRDFQAVDLDLFSVKVLRDAARMGTENAMTRVESHTLAEIQADESRLDDINEPDQLRLWGQSHFGADADSDNLTSLLARPYGAVAPRAGDLIEVSTDSWRVQLLAVCLGNFRGIDHFYTNTGKWFVSSGTRSLFSVTGFASEAELAPLVAAIPAEAVFDDAERGADTLESVINTLQELRLGPSREAGAGLLKKMSDFAVQAAGIHMTHAGVLDNAFEVLQKQEATLVARPTTMSLEALASLLLRRQGHKKLGPRGHHNNHRHNFQLRNLRGSGSGAEGKDEFTAPAMYAVYRAIMANDLAFRPLATNIGSTSETDDVASAAAIAAGEKQHSHSRSCLFSIAPPEDIATVKYVSEIVRSFSEEAPGKRATIRTLSQSQLGSFIVKARNAIDRSRQTRPWSPYGMIGPSSAGKAQGKKAQTETWAETEPATVVEAWTSSDISIFQFMHLWASSQRFSSSSRLHGTGSAILRALDRYRESEYLTMSTGWTFLQEVGWVSPWDIPARYHMGVPDILPLRTGGFDRSLPSPSPSSSPGLSSSPASPAPPSPLADDLFAGRRTEWDTITTYCIDSLSAADIDDGVSIERIATSPDEFWIHTHVADPASRIRPGSVLAEQAARLSQTAYLQGFHVRMFPDDAVRQEFSLGPGRPCLTFSARVNRQGDVLESNVTPGRLGRVVYITPSQVASVVADAEQQALRDCDGVDMAGLSTINMPWTAASFSVGVPPHAANASDSEATRPMTIASELTADQRADLETLASLGAALRAVRLANGSRPLYWPRPSVQVQFDNSQLSIVNVDIETYDAAESNQALSTRITPFLQCTGDPYIRIWYEEGTKGGGTAETEPAAGSRLVESIMRLAGEVAADWCHERGIAIPFRGQPDALRHLDRIQALTRNEVYPALAAGRRPSESALRELSRYTGADDITAVAVPHVTMGVARYTKATSPLRRYADLLVHWQIEGALLAEMRKNEGEIETSEKDENGDSTDTPAGPPFTRAQLERDVLPLLRVRERALRKLDNMIGQDQWILQALVRAWLGDMTHDNTGSPVGSRSEAPLSNLRLTVVRVNGQRGVITGRLDWFDRTALLDVTGLNATSPVGDNNGMRRLSLDDVKPGQVYPVALSHVDVHGNLVVVSRIGECLSE</sequence>
<feature type="compositionally biased region" description="Basic and acidic residues" evidence="1">
    <location>
        <begin position="52"/>
        <end position="63"/>
    </location>
</feature>
<feature type="compositionally biased region" description="Polar residues" evidence="1">
    <location>
        <begin position="36"/>
        <end position="49"/>
    </location>
</feature>
<dbReference type="GO" id="GO:0008859">
    <property type="term" value="F:exoribonuclease II activity"/>
    <property type="evidence" value="ECO:0007669"/>
    <property type="project" value="UniProtKB-EC"/>
</dbReference>
<keyword evidence="3" id="KW-0540">Nuclease</keyword>
<evidence type="ECO:0000313" key="4">
    <source>
        <dbReference type="Proteomes" id="UP001642501"/>
    </source>
</evidence>
<feature type="compositionally biased region" description="Basic and acidic residues" evidence="1">
    <location>
        <begin position="1"/>
        <end position="14"/>
    </location>
</feature>
<protein>
    <submittedName>
        <fullName evidence="3">3'-5' RNA exonuclease complex component</fullName>
        <ecNumber evidence="3">3.1.13.1</ecNumber>
    </submittedName>
</protein>
<name>A0ABP0D5V4_9PEZI</name>
<dbReference type="Pfam" id="PF23214">
    <property type="entry name" value="SH3_CYT4"/>
    <property type="match status" value="1"/>
</dbReference>
<dbReference type="InterPro" id="IPR050180">
    <property type="entry name" value="RNR_Ribonuclease"/>
</dbReference>